<dbReference type="PATRIC" id="fig|1144316.3.peg.22"/>
<reference evidence="1 2" key="1">
    <citation type="journal article" date="2012" name="J. Bacteriol.">
        <title>Twenty-one genome sequences from Pseudomonas species and 19 genome sequences from diverse bacteria isolated from the rhizosphere and endosphere of Populus deltoides.</title>
        <authorList>
            <person name="Brown S.D."/>
            <person name="Utturkar S.M."/>
            <person name="Klingeman D.M."/>
            <person name="Johnson C.M."/>
            <person name="Martin S.L."/>
            <person name="Land M.L."/>
            <person name="Lu T.Y."/>
            <person name="Schadt C.W."/>
            <person name="Doktycz M.J."/>
            <person name="Pelletier D.A."/>
        </authorList>
    </citation>
    <scope>NUCLEOTIDE SEQUENCE [LARGE SCALE GENOMIC DNA]</scope>
    <source>
        <strain evidence="1 2">CF314</strain>
    </source>
</reference>
<evidence type="ECO:0000313" key="2">
    <source>
        <dbReference type="Proteomes" id="UP000007509"/>
    </source>
</evidence>
<dbReference type="Proteomes" id="UP000007509">
    <property type="component" value="Unassembled WGS sequence"/>
</dbReference>
<proteinExistence type="predicted"/>
<dbReference type="EMBL" id="AKJY01000002">
    <property type="protein sequence ID" value="EJL76053.1"/>
    <property type="molecule type" value="Genomic_DNA"/>
</dbReference>
<sequence>MSEKNPGVDYNTKDPIKRNSVSQYFVRGWWTDNNDMPITEALFGDTVKFHLQTQNIPNGEDITLILFDDDNLLNTSEDKKDDAISLVYATNGQPVITDKVNNNKIMKIITLDNFENLLKDEADNKVELYFKCKYKNDEVKYPEASSNYLQVKGKPKIVFVNGHWNKIAYKLGMSPGSGGEGYWTFFTGDVKRYKNNADSYFGIKSGEPMFIDGSSSWGGDESGGQRKTRGYEYCKSNFNEIKKGLGKEKIFLISHSEGGAYAAGICQYLTEQGIQVGESLMLSTDEGDEFTVEGNYPAYQLVAGYLKEDWLTGKKIFYIDPVVMDNMVKGVNKYGVYISTGSFTTVHGITIGSSAFSLAKKLKNTFTTPALNSKGESIYQTNSIDEDWYRIDEYILHNKRIDLYPQLGSSFSETYGQRRD</sequence>
<dbReference type="OrthoDB" id="1261782at2"/>
<dbReference type="AlphaFoldDB" id="J2KSS0"/>
<gene>
    <name evidence="1" type="ORF">PMI13_00022</name>
</gene>
<accession>J2KSS0</accession>
<organism evidence="1 2">
    <name type="scientific">Chryseobacterium populi</name>
    <dbReference type="NCBI Taxonomy" id="1144316"/>
    <lineage>
        <taxon>Bacteria</taxon>
        <taxon>Pseudomonadati</taxon>
        <taxon>Bacteroidota</taxon>
        <taxon>Flavobacteriia</taxon>
        <taxon>Flavobacteriales</taxon>
        <taxon>Weeksellaceae</taxon>
        <taxon>Chryseobacterium group</taxon>
        <taxon>Chryseobacterium</taxon>
    </lineage>
</organism>
<protein>
    <submittedName>
        <fullName evidence="1">Uncharacterized protein</fullName>
    </submittedName>
</protein>
<dbReference type="RefSeq" id="WP_007839361.1">
    <property type="nucleotide sequence ID" value="NZ_AKJY01000002.1"/>
</dbReference>
<keyword evidence="2" id="KW-1185">Reference proteome</keyword>
<name>J2KSS0_9FLAO</name>
<comment type="caution">
    <text evidence="1">The sequence shown here is derived from an EMBL/GenBank/DDBJ whole genome shotgun (WGS) entry which is preliminary data.</text>
</comment>
<evidence type="ECO:0000313" key="1">
    <source>
        <dbReference type="EMBL" id="EJL76053.1"/>
    </source>
</evidence>